<reference evidence="1" key="1">
    <citation type="submission" date="2023-11" db="EMBL/GenBank/DDBJ databases">
        <authorList>
            <person name="Poullet M."/>
        </authorList>
    </citation>
    <scope>NUCLEOTIDE SEQUENCE</scope>
    <source>
        <strain evidence="1">E1834</strain>
    </source>
</reference>
<comment type="caution">
    <text evidence="1">The sequence shown here is derived from an EMBL/GenBank/DDBJ whole genome shotgun (WGS) entry which is preliminary data.</text>
</comment>
<sequence>MHFGLVNQNAKKFVGYVVKDGTIFNENNERCKLSTYSFDNNDIFGCGLVYPPTKKLTEGEFPYIFFTQNGKQIGKYI</sequence>
<proteinExistence type="predicted"/>
<gene>
    <name evidence="1" type="ORF">MENTE1834_LOCUS13872</name>
</gene>
<dbReference type="EMBL" id="CAVMJV010000014">
    <property type="protein sequence ID" value="CAK5052403.1"/>
    <property type="molecule type" value="Genomic_DNA"/>
</dbReference>
<evidence type="ECO:0000313" key="1">
    <source>
        <dbReference type="EMBL" id="CAK5052403.1"/>
    </source>
</evidence>
<name>A0ACB0YLH1_MELEN</name>
<accession>A0ACB0YLH1</accession>
<dbReference type="Proteomes" id="UP001497535">
    <property type="component" value="Unassembled WGS sequence"/>
</dbReference>
<protein>
    <submittedName>
        <fullName evidence="1">Uncharacterized protein</fullName>
    </submittedName>
</protein>
<organism evidence="1 2">
    <name type="scientific">Meloidogyne enterolobii</name>
    <name type="common">Root-knot nematode worm</name>
    <name type="synonym">Meloidogyne mayaguensis</name>
    <dbReference type="NCBI Taxonomy" id="390850"/>
    <lineage>
        <taxon>Eukaryota</taxon>
        <taxon>Metazoa</taxon>
        <taxon>Ecdysozoa</taxon>
        <taxon>Nematoda</taxon>
        <taxon>Chromadorea</taxon>
        <taxon>Rhabditida</taxon>
        <taxon>Tylenchina</taxon>
        <taxon>Tylenchomorpha</taxon>
        <taxon>Tylenchoidea</taxon>
        <taxon>Meloidogynidae</taxon>
        <taxon>Meloidogyninae</taxon>
        <taxon>Meloidogyne</taxon>
    </lineage>
</organism>
<evidence type="ECO:0000313" key="2">
    <source>
        <dbReference type="Proteomes" id="UP001497535"/>
    </source>
</evidence>
<keyword evidence="2" id="KW-1185">Reference proteome</keyword>